<reference evidence="3 4" key="1">
    <citation type="journal article" date="2014" name="BMC Genomics">
        <title>Comparison of environmental and isolate Sulfobacillus genomes reveals diverse carbon, sulfur, nitrogen, and hydrogen metabolisms.</title>
        <authorList>
            <person name="Justice N.B."/>
            <person name="Norman A."/>
            <person name="Brown C.T."/>
            <person name="Singh A."/>
            <person name="Thomas B.C."/>
            <person name="Banfield J.F."/>
        </authorList>
    </citation>
    <scope>NUCLEOTIDE SEQUENCE [LARGE SCALE GENOMIC DNA]</scope>
    <source>
        <strain evidence="3">AMDSBA1</strain>
    </source>
</reference>
<keyword evidence="1" id="KW-0378">Hydrolase</keyword>
<feature type="region of interest" description="Disordered" evidence="2">
    <location>
        <begin position="347"/>
        <end position="367"/>
    </location>
</feature>
<protein>
    <submittedName>
        <fullName evidence="3">Uncharacterized protein</fullName>
    </submittedName>
</protein>
<proteinExistence type="predicted"/>
<evidence type="ECO:0000256" key="1">
    <source>
        <dbReference type="ARBA" id="ARBA00022801"/>
    </source>
</evidence>
<organism evidence="3 4">
    <name type="scientific">Sulfobacillus benefaciens</name>
    <dbReference type="NCBI Taxonomy" id="453960"/>
    <lineage>
        <taxon>Bacteria</taxon>
        <taxon>Bacillati</taxon>
        <taxon>Bacillota</taxon>
        <taxon>Clostridia</taxon>
        <taxon>Eubacteriales</taxon>
        <taxon>Clostridiales Family XVII. Incertae Sedis</taxon>
        <taxon>Sulfobacillus</taxon>
    </lineage>
</organism>
<dbReference type="Gene3D" id="3.90.320.10">
    <property type="match status" value="1"/>
</dbReference>
<accession>A0A2T2WR62</accession>
<evidence type="ECO:0000313" key="4">
    <source>
        <dbReference type="Proteomes" id="UP000242699"/>
    </source>
</evidence>
<evidence type="ECO:0000256" key="2">
    <source>
        <dbReference type="SAM" id="MobiDB-lite"/>
    </source>
</evidence>
<evidence type="ECO:0000313" key="3">
    <source>
        <dbReference type="EMBL" id="PSR24719.1"/>
    </source>
</evidence>
<dbReference type="Proteomes" id="UP000242699">
    <property type="component" value="Unassembled WGS sequence"/>
</dbReference>
<name>A0A2T2WR62_9FIRM</name>
<gene>
    <name evidence="3" type="ORF">C7B43_18365</name>
</gene>
<comment type="caution">
    <text evidence="3">The sequence shown here is derived from an EMBL/GenBank/DDBJ whole genome shotgun (WGS) entry which is preliminary data.</text>
</comment>
<dbReference type="InterPro" id="IPR011604">
    <property type="entry name" value="PDDEXK-like_dom_sf"/>
</dbReference>
<dbReference type="GO" id="GO:0016787">
    <property type="term" value="F:hydrolase activity"/>
    <property type="evidence" value="ECO:0007669"/>
    <property type="project" value="UniProtKB-KW"/>
</dbReference>
<dbReference type="AlphaFoldDB" id="A0A2T2WR62"/>
<sequence length="367" mass="41380">MFTDPDTPQDLVTPCPVSTSDLQKQKYEQELAGPSKFDPHEIRLSEAGQCPRRQTLRALGFVPTPPTLREMAIFETGHLAEERITALWEQRYPGQTEREVLVQTEFGVGHIDLWVPPAARLVECKTTTEKRLKDLPLSSHVAQVTMYLHFWGNARQATAEISYLIKETGEIHSYPVTYDRQYARELIVGLMEVQAAIQLTREPVPIPDDYQATQYPCAWYTPQGLRRCGFWDYCWGAHVTTMAEKKDVVAVVPPLTADLAEYARIRQQQQALKAQSDLLDVRRDALEAGFVDILTSRQATVLRAGDVSVKHTLMPGRITTRIQDAIADGVVSEAAIKPYLKIGQPSHRWTVQKPAKKAHSKKGDSHK</sequence>
<dbReference type="EMBL" id="PXYT01000069">
    <property type="protein sequence ID" value="PSR24719.1"/>
    <property type="molecule type" value="Genomic_DNA"/>
</dbReference>